<evidence type="ECO:0000256" key="4">
    <source>
        <dbReference type="PROSITE-ProRule" id="PRU00335"/>
    </source>
</evidence>
<dbReference type="Proteomes" id="UP001501821">
    <property type="component" value="Unassembled WGS sequence"/>
</dbReference>
<comment type="caution">
    <text evidence="7">The sequence shown here is derived from an EMBL/GenBank/DDBJ whole genome shotgun (WGS) entry which is preliminary data.</text>
</comment>
<dbReference type="InterPro" id="IPR009057">
    <property type="entry name" value="Homeodomain-like_sf"/>
</dbReference>
<dbReference type="InterPro" id="IPR050109">
    <property type="entry name" value="HTH-type_TetR-like_transc_reg"/>
</dbReference>
<keyword evidence="2 4" id="KW-0238">DNA-binding</keyword>
<evidence type="ECO:0000313" key="8">
    <source>
        <dbReference type="Proteomes" id="UP001501821"/>
    </source>
</evidence>
<sequence length="210" mass="23910">MTQHVKRPYDATRRRAQARQTQRDVLRAAHDLFVEQGYGRTTIAQIAERAGVSTETIYATFKNKATLLHRTWDVTIGGDDEDVVFHERPEIMAIRAEPDLAKRFMMHARMSTATARRMTPFARSVAGAAASEPSAAEMAREMDQQRLMGMTVMASEVAATGQLRVSEEECRDVIWAMTDGHLWHQLVVERGWSDDRYAEWLGRTWVAMLL</sequence>
<evidence type="ECO:0000256" key="2">
    <source>
        <dbReference type="ARBA" id="ARBA00023125"/>
    </source>
</evidence>
<dbReference type="PROSITE" id="PS50977">
    <property type="entry name" value="HTH_TETR_2"/>
    <property type="match status" value="1"/>
</dbReference>
<feature type="region of interest" description="Disordered" evidence="5">
    <location>
        <begin position="1"/>
        <end position="21"/>
    </location>
</feature>
<dbReference type="InterPro" id="IPR001647">
    <property type="entry name" value="HTH_TetR"/>
</dbReference>
<dbReference type="PRINTS" id="PR00455">
    <property type="entry name" value="HTHTETR"/>
</dbReference>
<name>A0ABP7IME8_9ACTN</name>
<feature type="DNA-binding region" description="H-T-H motif" evidence="4">
    <location>
        <begin position="42"/>
        <end position="61"/>
    </location>
</feature>
<dbReference type="EMBL" id="BAABAH010000008">
    <property type="protein sequence ID" value="GAA3821815.1"/>
    <property type="molecule type" value="Genomic_DNA"/>
</dbReference>
<evidence type="ECO:0000259" key="6">
    <source>
        <dbReference type="PROSITE" id="PS50977"/>
    </source>
</evidence>
<keyword evidence="8" id="KW-1185">Reference proteome</keyword>
<dbReference type="PANTHER" id="PTHR30055:SF234">
    <property type="entry name" value="HTH-TYPE TRANSCRIPTIONAL REGULATOR BETI"/>
    <property type="match status" value="1"/>
</dbReference>
<dbReference type="RefSeq" id="WP_344775738.1">
    <property type="nucleotide sequence ID" value="NZ_BAABAH010000008.1"/>
</dbReference>
<keyword evidence="3" id="KW-0804">Transcription</keyword>
<dbReference type="SUPFAM" id="SSF46689">
    <property type="entry name" value="Homeodomain-like"/>
    <property type="match status" value="1"/>
</dbReference>
<dbReference type="Gene3D" id="1.10.357.10">
    <property type="entry name" value="Tetracycline Repressor, domain 2"/>
    <property type="match status" value="1"/>
</dbReference>
<accession>A0ABP7IME8</accession>
<proteinExistence type="predicted"/>
<organism evidence="7 8">
    <name type="scientific">Nocardioides panacisoli</name>
    <dbReference type="NCBI Taxonomy" id="627624"/>
    <lineage>
        <taxon>Bacteria</taxon>
        <taxon>Bacillati</taxon>
        <taxon>Actinomycetota</taxon>
        <taxon>Actinomycetes</taxon>
        <taxon>Propionibacteriales</taxon>
        <taxon>Nocardioidaceae</taxon>
        <taxon>Nocardioides</taxon>
    </lineage>
</organism>
<dbReference type="Pfam" id="PF00440">
    <property type="entry name" value="TetR_N"/>
    <property type="match status" value="1"/>
</dbReference>
<dbReference type="PANTHER" id="PTHR30055">
    <property type="entry name" value="HTH-TYPE TRANSCRIPTIONAL REGULATOR RUTR"/>
    <property type="match status" value="1"/>
</dbReference>
<protein>
    <submittedName>
        <fullName evidence="7">TetR/AcrR family transcriptional regulator</fullName>
    </submittedName>
</protein>
<reference evidence="8" key="1">
    <citation type="journal article" date="2019" name="Int. J. Syst. Evol. Microbiol.">
        <title>The Global Catalogue of Microorganisms (GCM) 10K type strain sequencing project: providing services to taxonomists for standard genome sequencing and annotation.</title>
        <authorList>
            <consortium name="The Broad Institute Genomics Platform"/>
            <consortium name="The Broad Institute Genome Sequencing Center for Infectious Disease"/>
            <person name="Wu L."/>
            <person name="Ma J."/>
        </authorList>
    </citation>
    <scope>NUCLEOTIDE SEQUENCE [LARGE SCALE GENOMIC DNA]</scope>
    <source>
        <strain evidence="8">JCM 16953</strain>
    </source>
</reference>
<evidence type="ECO:0000256" key="1">
    <source>
        <dbReference type="ARBA" id="ARBA00023015"/>
    </source>
</evidence>
<gene>
    <name evidence="7" type="ORF">GCM10022242_24300</name>
</gene>
<feature type="domain" description="HTH tetR-type" evidence="6">
    <location>
        <begin position="19"/>
        <end position="79"/>
    </location>
</feature>
<evidence type="ECO:0000256" key="3">
    <source>
        <dbReference type="ARBA" id="ARBA00023163"/>
    </source>
</evidence>
<keyword evidence="1" id="KW-0805">Transcription regulation</keyword>
<evidence type="ECO:0000256" key="5">
    <source>
        <dbReference type="SAM" id="MobiDB-lite"/>
    </source>
</evidence>
<evidence type="ECO:0000313" key="7">
    <source>
        <dbReference type="EMBL" id="GAA3821815.1"/>
    </source>
</evidence>